<keyword evidence="1" id="KW-0812">Transmembrane</keyword>
<dbReference type="EMBL" id="LMVN01000011">
    <property type="protein sequence ID" value="PAV07587.1"/>
    <property type="molecule type" value="Genomic_DNA"/>
</dbReference>
<dbReference type="Proteomes" id="UP000246004">
    <property type="component" value="Unassembled WGS sequence"/>
</dbReference>
<proteinExistence type="predicted"/>
<reference evidence="2 4" key="2">
    <citation type="journal article" date="2017" name="BMC Genomics">
        <title>Genomic analysis of methanogenic archaea reveals a shift towards energy conservation.</title>
        <authorList>
            <person name="Gilmore S.P."/>
            <person name="Henske J.K."/>
            <person name="Sexton J.A."/>
            <person name="Solomon K.V."/>
            <person name="Seppala S."/>
            <person name="Yoo J.I."/>
            <person name="Huyett L.M."/>
            <person name="Pressman A."/>
            <person name="Cogan J.Z."/>
            <person name="Kivenson V."/>
            <person name="Peng X."/>
            <person name="Tan Y."/>
            <person name="Valentine D.L."/>
            <person name="O'Malley M.A."/>
        </authorList>
    </citation>
    <scope>NUCLEOTIDE SEQUENCE [LARGE SCALE GENOMIC DNA]</scope>
    <source>
        <strain evidence="2 4">1R-7</strain>
    </source>
</reference>
<gene>
    <name evidence="2" type="ORF">ASJ82_07895</name>
    <name evidence="3" type="ORF">MSCUN_10210</name>
</gene>
<dbReference type="OrthoDB" id="77493at2157"/>
<reference evidence="3 5" key="1">
    <citation type="submission" date="2016-04" db="EMBL/GenBank/DDBJ databases">
        <title>Genome sequence of Methanosphaera cuniculi DSM 4103.</title>
        <authorList>
            <person name="Poehlein A."/>
            <person name="Seedorf H."/>
            <person name="Daniel R."/>
        </authorList>
    </citation>
    <scope>NUCLEOTIDE SEQUENCE [LARGE SCALE GENOMIC DNA]</scope>
    <source>
        <strain evidence="3 5">DSM 4103</strain>
    </source>
</reference>
<feature type="transmembrane region" description="Helical" evidence="1">
    <location>
        <begin position="20"/>
        <end position="42"/>
    </location>
</feature>
<evidence type="ECO:0000256" key="1">
    <source>
        <dbReference type="SAM" id="Phobius"/>
    </source>
</evidence>
<feature type="transmembrane region" description="Helical" evidence="1">
    <location>
        <begin position="217"/>
        <end position="241"/>
    </location>
</feature>
<dbReference type="RefSeq" id="WP_095608473.1">
    <property type="nucleotide sequence ID" value="NZ_LMVN01000011.1"/>
</dbReference>
<feature type="transmembrane region" description="Helical" evidence="1">
    <location>
        <begin position="105"/>
        <end position="132"/>
    </location>
</feature>
<accession>A0A2A2HDV7</accession>
<feature type="transmembrane region" description="Helical" evidence="1">
    <location>
        <begin position="175"/>
        <end position="197"/>
    </location>
</feature>
<protein>
    <submittedName>
        <fullName evidence="3">ABC-2 family transporter protein</fullName>
    </submittedName>
</protein>
<feature type="transmembrane region" description="Helical" evidence="1">
    <location>
        <begin position="58"/>
        <end position="78"/>
    </location>
</feature>
<keyword evidence="4" id="KW-1185">Reference proteome</keyword>
<dbReference type="EMBL" id="LWMS01000031">
    <property type="protein sequence ID" value="PWL08090.1"/>
    <property type="molecule type" value="Genomic_DNA"/>
</dbReference>
<name>A0A2A2HDV7_9EURY</name>
<evidence type="ECO:0000313" key="2">
    <source>
        <dbReference type="EMBL" id="PAV07587.1"/>
    </source>
</evidence>
<evidence type="ECO:0000313" key="4">
    <source>
        <dbReference type="Proteomes" id="UP000217528"/>
    </source>
</evidence>
<keyword evidence="1" id="KW-1133">Transmembrane helix</keyword>
<dbReference type="Pfam" id="PF12730">
    <property type="entry name" value="ABC2_membrane_4"/>
    <property type="match status" value="1"/>
</dbReference>
<comment type="caution">
    <text evidence="2">The sequence shown here is derived from an EMBL/GenBank/DDBJ whole genome shotgun (WGS) entry which is preliminary data.</text>
</comment>
<dbReference type="PANTHER" id="PTHR37305:SF1">
    <property type="entry name" value="MEMBRANE PROTEIN"/>
    <property type="match status" value="1"/>
</dbReference>
<dbReference type="AlphaFoldDB" id="A0A2A2HDV7"/>
<dbReference type="Proteomes" id="UP000217528">
    <property type="component" value="Unassembled WGS sequence"/>
</dbReference>
<organism evidence="2 4">
    <name type="scientific">Methanosphaera cuniculi</name>
    <dbReference type="NCBI Taxonomy" id="1077256"/>
    <lineage>
        <taxon>Archaea</taxon>
        <taxon>Methanobacteriati</taxon>
        <taxon>Methanobacteriota</taxon>
        <taxon>Methanomada group</taxon>
        <taxon>Methanobacteria</taxon>
        <taxon>Methanobacteriales</taxon>
        <taxon>Methanobacteriaceae</taxon>
        <taxon>Methanosphaera</taxon>
    </lineage>
</organism>
<sequence length="248" mass="27765">MFNLVKGEFLKLKRSSVFRISLLGSCIIPLLILMVLIKFALVDNVSTWDFAELFGQNITYLCIFFGLLLNMLIASYIFNREYKEHTIKAILTTQITKSEYFTSKIIVYIIWSLLLTLISLILVLLIGLVFHAPGLSAKLLAQSFMSVMLADFMLCLVSLLAVFITLLFKSIIPPIIIGMGISLGSMMILNDKFSIYYPTTSILYLFTSEKALIPTGFSPSITVAIVGSIAIISILLSWIYFKKTSVPL</sequence>
<evidence type="ECO:0000313" key="3">
    <source>
        <dbReference type="EMBL" id="PWL08090.1"/>
    </source>
</evidence>
<keyword evidence="1" id="KW-0472">Membrane</keyword>
<feature type="transmembrane region" description="Helical" evidence="1">
    <location>
        <begin position="144"/>
        <end position="168"/>
    </location>
</feature>
<dbReference type="PANTHER" id="PTHR37305">
    <property type="entry name" value="INTEGRAL MEMBRANE PROTEIN-RELATED"/>
    <property type="match status" value="1"/>
</dbReference>
<evidence type="ECO:0000313" key="5">
    <source>
        <dbReference type="Proteomes" id="UP000246004"/>
    </source>
</evidence>